<evidence type="ECO:0000313" key="1">
    <source>
        <dbReference type="EMBL" id="GAA48066.1"/>
    </source>
</evidence>
<evidence type="ECO:0000313" key="2">
    <source>
        <dbReference type="Proteomes" id="UP000008909"/>
    </source>
</evidence>
<protein>
    <submittedName>
        <fullName evidence="1">Uncharacterized protein</fullName>
    </submittedName>
</protein>
<sequence length="118" mass="13339">MCNGSYSMYTGAVCTLWKHQGTVILQRHVFTIYRILHEATKSWKFTSLLDAPLGTGIHLILNHDWLLHSQPCRRRLRTGPPCGSITGPINHGLGFLTGAQLRSIRQFRRKIPTDTTTP</sequence>
<dbReference type="Proteomes" id="UP000008909">
    <property type="component" value="Unassembled WGS sequence"/>
</dbReference>
<organism evidence="1 2">
    <name type="scientific">Clonorchis sinensis</name>
    <name type="common">Chinese liver fluke</name>
    <dbReference type="NCBI Taxonomy" id="79923"/>
    <lineage>
        <taxon>Eukaryota</taxon>
        <taxon>Metazoa</taxon>
        <taxon>Spiralia</taxon>
        <taxon>Lophotrochozoa</taxon>
        <taxon>Platyhelminthes</taxon>
        <taxon>Trematoda</taxon>
        <taxon>Digenea</taxon>
        <taxon>Opisthorchiida</taxon>
        <taxon>Opisthorchiata</taxon>
        <taxon>Opisthorchiidae</taxon>
        <taxon>Clonorchis</taxon>
    </lineage>
</organism>
<proteinExistence type="predicted"/>
<dbReference type="EMBL" id="DF142867">
    <property type="protein sequence ID" value="GAA48066.1"/>
    <property type="molecule type" value="Genomic_DNA"/>
</dbReference>
<gene>
    <name evidence="1" type="ORF">CLF_101138</name>
</gene>
<name>G7Y530_CLOSI</name>
<dbReference type="AlphaFoldDB" id="G7Y530"/>
<keyword evidence="2" id="KW-1185">Reference proteome</keyword>
<reference key="2">
    <citation type="submission" date="2011-10" db="EMBL/GenBank/DDBJ databases">
        <title>The genome and transcriptome sequence of Clonorchis sinensis provide insights into the carcinogenic liver fluke.</title>
        <authorList>
            <person name="Wang X."/>
            <person name="Huang Y."/>
            <person name="Chen W."/>
            <person name="Liu H."/>
            <person name="Guo L."/>
            <person name="Chen Y."/>
            <person name="Luo F."/>
            <person name="Zhou W."/>
            <person name="Sun J."/>
            <person name="Mao Q."/>
            <person name="Liang P."/>
            <person name="Zhou C."/>
            <person name="Tian Y."/>
            <person name="Men J."/>
            <person name="Lv X."/>
            <person name="Huang L."/>
            <person name="Zhou J."/>
            <person name="Hu Y."/>
            <person name="Li R."/>
            <person name="Zhang F."/>
            <person name="Lei H."/>
            <person name="Li X."/>
            <person name="Hu X."/>
            <person name="Liang C."/>
            <person name="Xu J."/>
            <person name="Wu Z."/>
            <person name="Yu X."/>
        </authorList>
    </citation>
    <scope>NUCLEOTIDE SEQUENCE</scope>
    <source>
        <strain>Henan</strain>
    </source>
</reference>
<accession>G7Y530</accession>
<reference evidence="1" key="1">
    <citation type="journal article" date="2011" name="Genome Biol.">
        <title>The draft genome of the carcinogenic human liver fluke Clonorchis sinensis.</title>
        <authorList>
            <person name="Wang X."/>
            <person name="Chen W."/>
            <person name="Huang Y."/>
            <person name="Sun J."/>
            <person name="Men J."/>
            <person name="Liu H."/>
            <person name="Luo F."/>
            <person name="Guo L."/>
            <person name="Lv X."/>
            <person name="Deng C."/>
            <person name="Zhou C."/>
            <person name="Fan Y."/>
            <person name="Li X."/>
            <person name="Huang L."/>
            <person name="Hu Y."/>
            <person name="Liang C."/>
            <person name="Hu X."/>
            <person name="Xu J."/>
            <person name="Yu X."/>
        </authorList>
    </citation>
    <scope>NUCLEOTIDE SEQUENCE [LARGE SCALE GENOMIC DNA]</scope>
    <source>
        <strain evidence="1">Henan</strain>
    </source>
</reference>